<reference evidence="2 3" key="1">
    <citation type="journal article" date="2010" name="Science">
        <title>Genomic comparison of the ants Camponotus floridanus and Harpegnathos saltator.</title>
        <authorList>
            <person name="Bonasio R."/>
            <person name="Zhang G."/>
            <person name="Ye C."/>
            <person name="Mutti N.S."/>
            <person name="Fang X."/>
            <person name="Qin N."/>
            <person name="Donahue G."/>
            <person name="Yang P."/>
            <person name="Li Q."/>
            <person name="Li C."/>
            <person name="Zhang P."/>
            <person name="Huang Z."/>
            <person name="Berger S.L."/>
            <person name="Reinberg D."/>
            <person name="Wang J."/>
            <person name="Liebig J."/>
        </authorList>
    </citation>
    <scope>NUCLEOTIDE SEQUENCE [LARGE SCALE GENOMIC DNA]</scope>
    <source>
        <strain evidence="3">C129</strain>
    </source>
</reference>
<dbReference type="SUPFAM" id="SSF46689">
    <property type="entry name" value="Homeodomain-like"/>
    <property type="match status" value="1"/>
</dbReference>
<feature type="non-terminal residue" evidence="2">
    <location>
        <position position="99"/>
    </location>
</feature>
<feature type="non-terminal residue" evidence="2">
    <location>
        <position position="1"/>
    </location>
</feature>
<dbReference type="InParanoid" id="E2A2W6"/>
<dbReference type="EMBL" id="GL436227">
    <property type="protein sequence ID" value="EFN72223.1"/>
    <property type="molecule type" value="Genomic_DNA"/>
</dbReference>
<dbReference type="InterPro" id="IPR009057">
    <property type="entry name" value="Homeodomain-like_sf"/>
</dbReference>
<dbReference type="AlphaFoldDB" id="E2A2W6"/>
<proteinExistence type="predicted"/>
<accession>E2A2W6</accession>
<name>E2A2W6_CAMFO</name>
<evidence type="ECO:0000313" key="3">
    <source>
        <dbReference type="Proteomes" id="UP000000311"/>
    </source>
</evidence>
<keyword evidence="3" id="KW-1185">Reference proteome</keyword>
<comment type="subcellular location">
    <subcellularLocation>
        <location evidence="1">Nucleus</location>
    </subcellularLocation>
</comment>
<dbReference type="InterPro" id="IPR036388">
    <property type="entry name" value="WH-like_DNA-bd_sf"/>
</dbReference>
<organism evidence="3">
    <name type="scientific">Camponotus floridanus</name>
    <name type="common">Florida carpenter ant</name>
    <dbReference type="NCBI Taxonomy" id="104421"/>
    <lineage>
        <taxon>Eukaryota</taxon>
        <taxon>Metazoa</taxon>
        <taxon>Ecdysozoa</taxon>
        <taxon>Arthropoda</taxon>
        <taxon>Hexapoda</taxon>
        <taxon>Insecta</taxon>
        <taxon>Pterygota</taxon>
        <taxon>Neoptera</taxon>
        <taxon>Endopterygota</taxon>
        <taxon>Hymenoptera</taxon>
        <taxon>Apocrita</taxon>
        <taxon>Aculeata</taxon>
        <taxon>Formicoidea</taxon>
        <taxon>Formicidae</taxon>
        <taxon>Formicinae</taxon>
        <taxon>Camponotus</taxon>
    </lineage>
</organism>
<dbReference type="GO" id="GO:0005634">
    <property type="term" value="C:nucleus"/>
    <property type="evidence" value="ECO:0007669"/>
    <property type="project" value="UniProtKB-SubCell"/>
</dbReference>
<sequence>RGKIIGLHEAGYNKTEIANMVGCTRQTAALWIKKHEERGMANLQDHRKNNKKPQKTIPEQNQEIIRAVDENPFDSVINILRNKNINICAQTIRRRLRAA</sequence>
<dbReference type="Proteomes" id="UP000000311">
    <property type="component" value="Unassembled WGS sequence"/>
</dbReference>
<evidence type="ECO:0000313" key="2">
    <source>
        <dbReference type="EMBL" id="EFN72223.1"/>
    </source>
</evidence>
<protein>
    <submittedName>
        <fullName evidence="2">Uncharacterized protein</fullName>
    </submittedName>
</protein>
<dbReference type="Gene3D" id="1.10.10.10">
    <property type="entry name" value="Winged helix-like DNA-binding domain superfamily/Winged helix DNA-binding domain"/>
    <property type="match status" value="1"/>
</dbReference>
<gene>
    <name evidence="2" type="ORF">EAG_12628</name>
</gene>
<dbReference type="Pfam" id="PF13551">
    <property type="entry name" value="HTH_29"/>
    <property type="match status" value="1"/>
</dbReference>
<evidence type="ECO:0000256" key="1">
    <source>
        <dbReference type="ARBA" id="ARBA00004123"/>
    </source>
</evidence>